<dbReference type="EMBL" id="MGDD01000195">
    <property type="protein sequence ID" value="OGL45108.1"/>
    <property type="molecule type" value="Genomic_DNA"/>
</dbReference>
<keyword evidence="5" id="KW-0862">Zinc</keyword>
<keyword evidence="3" id="KW-0479">Metal-binding</keyword>
<evidence type="ECO:0000256" key="4">
    <source>
        <dbReference type="ARBA" id="ARBA00022801"/>
    </source>
</evidence>
<name>A0A1F7RVN2_9BACT</name>
<accession>A0A1F7RVN2</accession>
<dbReference type="GO" id="GO:0046872">
    <property type="term" value="F:metal ion binding"/>
    <property type="evidence" value="ECO:0007669"/>
    <property type="project" value="UniProtKB-KW"/>
</dbReference>
<reference evidence="7 8" key="1">
    <citation type="journal article" date="2016" name="Nat. Commun.">
        <title>Thousands of microbial genomes shed light on interconnected biogeochemical processes in an aquifer system.</title>
        <authorList>
            <person name="Anantharaman K."/>
            <person name="Brown C.T."/>
            <person name="Hug L.A."/>
            <person name="Sharon I."/>
            <person name="Castelle C.J."/>
            <person name="Probst A.J."/>
            <person name="Thomas B.C."/>
            <person name="Singh A."/>
            <person name="Wilkins M.J."/>
            <person name="Karaoz U."/>
            <person name="Brodie E.L."/>
            <person name="Williams K.H."/>
            <person name="Hubbard S.S."/>
            <person name="Banfield J.F."/>
        </authorList>
    </citation>
    <scope>NUCLEOTIDE SEQUENCE [LARGE SCALE GENOMIC DNA]</scope>
</reference>
<dbReference type="GO" id="GO:0016814">
    <property type="term" value="F:hydrolase activity, acting on carbon-nitrogen (but not peptide) bonds, in cyclic amidines"/>
    <property type="evidence" value="ECO:0007669"/>
    <property type="project" value="UniProtKB-ARBA"/>
</dbReference>
<feature type="domain" description="Adenosine deaminase" evidence="6">
    <location>
        <begin position="14"/>
        <end position="330"/>
    </location>
</feature>
<evidence type="ECO:0000256" key="3">
    <source>
        <dbReference type="ARBA" id="ARBA00022723"/>
    </source>
</evidence>
<dbReference type="PANTHER" id="PTHR43114:SF6">
    <property type="entry name" value="ADENINE DEAMINASE"/>
    <property type="match status" value="1"/>
</dbReference>
<protein>
    <submittedName>
        <fullName evidence="7">Adenosine deaminase</fullName>
    </submittedName>
</protein>
<dbReference type="AlphaFoldDB" id="A0A1F7RVN2"/>
<dbReference type="InterPro" id="IPR001365">
    <property type="entry name" value="A_deaminase_dom"/>
</dbReference>
<dbReference type="GO" id="GO:0019239">
    <property type="term" value="F:deaminase activity"/>
    <property type="evidence" value="ECO:0007669"/>
    <property type="project" value="InterPro"/>
</dbReference>
<comment type="cofactor">
    <cofactor evidence="1">
        <name>Zn(2+)</name>
        <dbReference type="ChEBI" id="CHEBI:29105"/>
    </cofactor>
</comment>
<dbReference type="SUPFAM" id="SSF51556">
    <property type="entry name" value="Metallo-dependent hydrolases"/>
    <property type="match status" value="1"/>
</dbReference>
<dbReference type="GO" id="GO:0009168">
    <property type="term" value="P:purine ribonucleoside monophosphate biosynthetic process"/>
    <property type="evidence" value="ECO:0007669"/>
    <property type="project" value="InterPro"/>
</dbReference>
<evidence type="ECO:0000256" key="5">
    <source>
        <dbReference type="ARBA" id="ARBA00022833"/>
    </source>
</evidence>
<comment type="similarity">
    <text evidence="2">Belongs to the metallo-dependent hydrolases superfamily. Adenosine and AMP deaminases family.</text>
</comment>
<dbReference type="InterPro" id="IPR032466">
    <property type="entry name" value="Metal_Hydrolase"/>
</dbReference>
<evidence type="ECO:0000256" key="1">
    <source>
        <dbReference type="ARBA" id="ARBA00001947"/>
    </source>
</evidence>
<gene>
    <name evidence="7" type="ORF">A2161_03995</name>
</gene>
<evidence type="ECO:0000313" key="8">
    <source>
        <dbReference type="Proteomes" id="UP000179266"/>
    </source>
</evidence>
<organism evidence="7 8">
    <name type="scientific">Candidatus Schekmanbacteria bacterium RBG_13_48_7</name>
    <dbReference type="NCBI Taxonomy" id="1817878"/>
    <lineage>
        <taxon>Bacteria</taxon>
        <taxon>Candidatus Schekmaniibacteriota</taxon>
    </lineage>
</organism>
<evidence type="ECO:0000313" key="7">
    <source>
        <dbReference type="EMBL" id="OGL45108.1"/>
    </source>
</evidence>
<dbReference type="Pfam" id="PF00962">
    <property type="entry name" value="A_deaminase"/>
    <property type="match status" value="1"/>
</dbReference>
<comment type="caution">
    <text evidence="7">The sequence shown here is derived from an EMBL/GenBank/DDBJ whole genome shotgun (WGS) entry which is preliminary data.</text>
</comment>
<keyword evidence="4" id="KW-0378">Hydrolase</keyword>
<dbReference type="NCBIfam" id="TIGR01430">
    <property type="entry name" value="aden_deam"/>
    <property type="match status" value="1"/>
</dbReference>
<dbReference type="InterPro" id="IPR006330">
    <property type="entry name" value="Ado/ade_deaminase"/>
</dbReference>
<proteinExistence type="inferred from homology"/>
<dbReference type="PANTHER" id="PTHR43114">
    <property type="entry name" value="ADENINE DEAMINASE"/>
    <property type="match status" value="1"/>
</dbReference>
<dbReference type="PROSITE" id="PS00485">
    <property type="entry name" value="A_DEAMINASE"/>
    <property type="match status" value="1"/>
</dbReference>
<dbReference type="InterPro" id="IPR006650">
    <property type="entry name" value="A/AMP_deam_AS"/>
</dbReference>
<sequence length="344" mass="39201">MVLNNINDIISRLPKTDLHLHLAGSIRPATCLQLIQKNKIDSTLQTEQDVMEFMNYDNFSDFVSKYTFFSDLLVTPDDFGFITLELITDLVKDNVQYAEITISPYDHIRNGIDYREMMVSIDNAIKSGENNYNIKINLIIDLVRDYGPEISDKVLEETIRMKNPRVVSIGLGGNENAYPAREFASTFKKAAAAGLRLTAHAGETTSPESVWDVINYLHVHRIGHALKSSEDSQLIELLQDKRIPLEICVSSNVLTGAVRNIQSHPVKYFFDRRLLFSIGTDDPGMFNTNLSNEYGILNRSFNLMLGELRQIILNGIQIAFISDHEKHNLFRGFSEEFHQLRKLE</sequence>
<evidence type="ECO:0000256" key="2">
    <source>
        <dbReference type="ARBA" id="ARBA00006676"/>
    </source>
</evidence>
<dbReference type="Gene3D" id="3.20.20.140">
    <property type="entry name" value="Metal-dependent hydrolases"/>
    <property type="match status" value="1"/>
</dbReference>
<evidence type="ECO:0000259" key="6">
    <source>
        <dbReference type="Pfam" id="PF00962"/>
    </source>
</evidence>
<dbReference type="Proteomes" id="UP000179266">
    <property type="component" value="Unassembled WGS sequence"/>
</dbReference>